<dbReference type="EC" id="2.3.2.23" evidence="7"/>
<dbReference type="PROSITE" id="PS00183">
    <property type="entry name" value="UBC_1"/>
    <property type="match status" value="1"/>
</dbReference>
<dbReference type="InterPro" id="IPR023313">
    <property type="entry name" value="UBQ-conjugating_AS"/>
</dbReference>
<evidence type="ECO:0000256" key="3">
    <source>
        <dbReference type="PROSITE-ProRule" id="PRU10133"/>
    </source>
</evidence>
<keyword evidence="7" id="KW-0012">Acyltransferase</keyword>
<dbReference type="InterPro" id="IPR050113">
    <property type="entry name" value="Ub_conjugating_enzyme"/>
</dbReference>
<feature type="domain" description="UBC core" evidence="6">
    <location>
        <begin position="4"/>
        <end position="155"/>
    </location>
</feature>
<protein>
    <submittedName>
        <fullName evidence="7">Ubiquitin-conjugating enzyme E2 35</fullName>
        <ecNumber evidence="7">2.3.2.23</ecNumber>
    </submittedName>
</protein>
<dbReference type="InterPro" id="IPR000608">
    <property type="entry name" value="UBC"/>
</dbReference>
<dbReference type="Proteomes" id="UP001281761">
    <property type="component" value="Unassembled WGS sequence"/>
</dbReference>
<dbReference type="PANTHER" id="PTHR24067">
    <property type="entry name" value="UBIQUITIN-CONJUGATING ENZYME E2"/>
    <property type="match status" value="1"/>
</dbReference>
<comment type="caution">
    <text evidence="7">The sequence shown here is derived from an EMBL/GenBank/DDBJ whole genome shotgun (WGS) entry which is preliminary data.</text>
</comment>
<feature type="active site" description="Glycyl thioester intermediate" evidence="3">
    <location>
        <position position="88"/>
    </location>
</feature>
<evidence type="ECO:0000256" key="2">
    <source>
        <dbReference type="ARBA" id="ARBA00022786"/>
    </source>
</evidence>
<dbReference type="PROSITE" id="PS50127">
    <property type="entry name" value="UBC_2"/>
    <property type="match status" value="1"/>
</dbReference>
<evidence type="ECO:0000313" key="8">
    <source>
        <dbReference type="Proteomes" id="UP001281761"/>
    </source>
</evidence>
<dbReference type="EMBL" id="JARBJD010000001">
    <property type="protein sequence ID" value="KAK2964754.1"/>
    <property type="molecule type" value="Genomic_DNA"/>
</dbReference>
<dbReference type="SUPFAM" id="SSF54495">
    <property type="entry name" value="UBC-like"/>
    <property type="match status" value="1"/>
</dbReference>
<keyword evidence="4" id="KW-0547">Nucleotide-binding</keyword>
<feature type="compositionally biased region" description="Basic and acidic residues" evidence="5">
    <location>
        <begin position="134"/>
        <end position="148"/>
    </location>
</feature>
<accession>A0ABQ9YLX1</accession>
<reference evidence="7 8" key="1">
    <citation type="journal article" date="2022" name="bioRxiv">
        <title>Genomics of Preaxostyla Flagellates Illuminates Evolutionary Transitions and the Path Towards Mitochondrial Loss.</title>
        <authorList>
            <person name="Novak L.V.F."/>
            <person name="Treitli S.C."/>
            <person name="Pyrih J."/>
            <person name="Halakuc P."/>
            <person name="Pipaliya S.V."/>
            <person name="Vacek V."/>
            <person name="Brzon O."/>
            <person name="Soukal P."/>
            <person name="Eme L."/>
            <person name="Dacks J.B."/>
            <person name="Karnkowska A."/>
            <person name="Elias M."/>
            <person name="Hampl V."/>
        </authorList>
    </citation>
    <scope>NUCLEOTIDE SEQUENCE [LARGE SCALE GENOMIC DNA]</scope>
    <source>
        <strain evidence="7">NAU3</strain>
        <tissue evidence="7">Gut</tissue>
    </source>
</reference>
<keyword evidence="2 4" id="KW-0833">Ubl conjugation pathway</keyword>
<dbReference type="Gene3D" id="3.10.110.10">
    <property type="entry name" value="Ubiquitin Conjugating Enzyme"/>
    <property type="match status" value="1"/>
</dbReference>
<dbReference type="GO" id="GO:0061631">
    <property type="term" value="F:ubiquitin conjugating enzyme activity"/>
    <property type="evidence" value="ECO:0007669"/>
    <property type="project" value="UniProtKB-EC"/>
</dbReference>
<comment type="similarity">
    <text evidence="4">Belongs to the ubiquitin-conjugating enzyme family.</text>
</comment>
<feature type="region of interest" description="Disordered" evidence="5">
    <location>
        <begin position="134"/>
        <end position="155"/>
    </location>
</feature>
<keyword evidence="4" id="KW-0067">ATP-binding</keyword>
<evidence type="ECO:0000256" key="4">
    <source>
        <dbReference type="RuleBase" id="RU362109"/>
    </source>
</evidence>
<dbReference type="InterPro" id="IPR016135">
    <property type="entry name" value="UBQ-conjugating_enzyme/RWD"/>
</dbReference>
<keyword evidence="1 7" id="KW-0808">Transferase</keyword>
<organism evidence="7 8">
    <name type="scientific">Blattamonas nauphoetae</name>
    <dbReference type="NCBI Taxonomy" id="2049346"/>
    <lineage>
        <taxon>Eukaryota</taxon>
        <taxon>Metamonada</taxon>
        <taxon>Preaxostyla</taxon>
        <taxon>Oxymonadida</taxon>
        <taxon>Blattamonas</taxon>
    </lineage>
</organism>
<evidence type="ECO:0000256" key="5">
    <source>
        <dbReference type="SAM" id="MobiDB-lite"/>
    </source>
</evidence>
<proteinExistence type="inferred from homology"/>
<evidence type="ECO:0000256" key="1">
    <source>
        <dbReference type="ARBA" id="ARBA00022679"/>
    </source>
</evidence>
<evidence type="ECO:0000259" key="6">
    <source>
        <dbReference type="PROSITE" id="PS50127"/>
    </source>
</evidence>
<keyword evidence="8" id="KW-1185">Reference proteome</keyword>
<dbReference type="Pfam" id="PF00179">
    <property type="entry name" value="UQ_con"/>
    <property type="match status" value="1"/>
</dbReference>
<name>A0ABQ9YLX1_9EUKA</name>
<evidence type="ECO:0000313" key="7">
    <source>
        <dbReference type="EMBL" id="KAK2964754.1"/>
    </source>
</evidence>
<dbReference type="SMART" id="SM00212">
    <property type="entry name" value="UBCc"/>
    <property type="match status" value="1"/>
</dbReference>
<sequence>MSTPAIKRIQKELARLQSDPLEGITVTPAEDNIRYLTVILPGPKGTCYEGGKFKLEVFCGEGYPMQPPQCRFLTRIYHPNIDRLGRICLDIIDQNPAKCQWTPAIQIGSMLLSIQSLLSEPNVDDPLDERVASHWRTDRKGAEAEARRQTLQHAK</sequence>
<gene>
    <name evidence="7" type="ORF">BLNAU_54</name>
</gene>